<evidence type="ECO:0000259" key="1">
    <source>
        <dbReference type="PROSITE" id="PS50801"/>
    </source>
</evidence>
<dbReference type="EMBL" id="CP019082">
    <property type="protein sequence ID" value="APW61145.1"/>
    <property type="molecule type" value="Genomic_DNA"/>
</dbReference>
<dbReference type="InterPro" id="IPR002645">
    <property type="entry name" value="STAS_dom"/>
</dbReference>
<protein>
    <recommendedName>
        <fullName evidence="1">STAS domain-containing protein</fullName>
    </recommendedName>
</protein>
<proteinExistence type="predicted"/>
<dbReference type="CDD" id="cd07043">
    <property type="entry name" value="STAS_anti-anti-sigma_factors"/>
    <property type="match status" value="1"/>
</dbReference>
<dbReference type="PROSITE" id="PS50801">
    <property type="entry name" value="STAS"/>
    <property type="match status" value="1"/>
</dbReference>
<dbReference type="KEGG" id="pbor:BSF38_02649"/>
<dbReference type="SUPFAM" id="SSF52091">
    <property type="entry name" value="SpoIIaa-like"/>
    <property type="match status" value="1"/>
</dbReference>
<dbReference type="GO" id="GO:0043856">
    <property type="term" value="F:anti-sigma factor antagonist activity"/>
    <property type="evidence" value="ECO:0007669"/>
    <property type="project" value="TreeGrafter"/>
</dbReference>
<evidence type="ECO:0000313" key="2">
    <source>
        <dbReference type="EMBL" id="APW61145.1"/>
    </source>
</evidence>
<keyword evidence="3" id="KW-1185">Reference proteome</keyword>
<dbReference type="AlphaFoldDB" id="A0A1U7CQC6"/>
<gene>
    <name evidence="2" type="ORF">BSF38_02649</name>
</gene>
<organism evidence="2 3">
    <name type="scientific">Paludisphaera borealis</name>
    <dbReference type="NCBI Taxonomy" id="1387353"/>
    <lineage>
        <taxon>Bacteria</taxon>
        <taxon>Pseudomonadati</taxon>
        <taxon>Planctomycetota</taxon>
        <taxon>Planctomycetia</taxon>
        <taxon>Isosphaerales</taxon>
        <taxon>Isosphaeraceae</taxon>
        <taxon>Paludisphaera</taxon>
    </lineage>
</organism>
<dbReference type="InterPro" id="IPR036513">
    <property type="entry name" value="STAS_dom_sf"/>
</dbReference>
<dbReference type="Proteomes" id="UP000186309">
    <property type="component" value="Chromosome"/>
</dbReference>
<accession>A0A1U7CQC6</accession>
<reference evidence="3" key="1">
    <citation type="submission" date="2016-12" db="EMBL/GenBank/DDBJ databases">
        <title>Comparative genomics of four Isosphaeraceae planctomycetes: a common pool of plasmids and glycoside hydrolase genes.</title>
        <authorList>
            <person name="Ivanova A."/>
        </authorList>
    </citation>
    <scope>NUCLEOTIDE SEQUENCE [LARGE SCALE GENOMIC DNA]</scope>
    <source>
        <strain evidence="3">PX4</strain>
    </source>
</reference>
<evidence type="ECO:0000313" key="3">
    <source>
        <dbReference type="Proteomes" id="UP000186309"/>
    </source>
</evidence>
<dbReference type="PANTHER" id="PTHR33495">
    <property type="entry name" value="ANTI-SIGMA FACTOR ANTAGONIST TM_1081-RELATED-RELATED"/>
    <property type="match status" value="1"/>
</dbReference>
<dbReference type="Pfam" id="PF01740">
    <property type="entry name" value="STAS"/>
    <property type="match status" value="1"/>
</dbReference>
<sequence>MSNPEFEFIKMSMVGDVAVVEVLAKELRFPNQAEELSYELGLVVAQEWAAKTLVNLSRTHFIGSTAFAVFFRLVAKAKEQARSVKFCGMTEDVRIGADIIGLDKLAEIYDTEDEALESFTQNPDAPAFES</sequence>
<dbReference type="STRING" id="1387353.BSF38_02649"/>
<feature type="domain" description="STAS" evidence="1">
    <location>
        <begin position="53"/>
        <end position="119"/>
    </location>
</feature>
<dbReference type="RefSeq" id="WP_076346282.1">
    <property type="nucleotide sequence ID" value="NZ_CP019082.1"/>
</dbReference>
<dbReference type="Gene3D" id="3.30.750.24">
    <property type="entry name" value="STAS domain"/>
    <property type="match status" value="1"/>
</dbReference>
<name>A0A1U7CQC6_9BACT</name>